<evidence type="ECO:0000313" key="3">
    <source>
        <dbReference type="EMBL" id="MBP3985287.1"/>
    </source>
</evidence>
<gene>
    <name evidence="3" type="ORF">J5837_12805</name>
</gene>
<feature type="signal peptide" evidence="1">
    <location>
        <begin position="1"/>
        <end position="22"/>
    </location>
</feature>
<dbReference type="GO" id="GO:0016787">
    <property type="term" value="F:hydrolase activity"/>
    <property type="evidence" value="ECO:0007669"/>
    <property type="project" value="UniProtKB-KW"/>
</dbReference>
<dbReference type="AlphaFoldDB" id="A0A940X526"/>
<evidence type="ECO:0000259" key="2">
    <source>
        <dbReference type="Pfam" id="PF00144"/>
    </source>
</evidence>
<dbReference type="Gene3D" id="3.40.710.10">
    <property type="entry name" value="DD-peptidase/beta-lactamase superfamily"/>
    <property type="match status" value="1"/>
</dbReference>
<name>A0A940X526_9GAMM</name>
<comment type="caution">
    <text evidence="3">The sequence shown here is derived from an EMBL/GenBank/DDBJ whole genome shotgun (WGS) entry which is preliminary data.</text>
</comment>
<feature type="chain" id="PRO_5037416901" evidence="1">
    <location>
        <begin position="23"/>
        <end position="530"/>
    </location>
</feature>
<keyword evidence="1" id="KW-0732">Signal</keyword>
<evidence type="ECO:0000256" key="1">
    <source>
        <dbReference type="SAM" id="SignalP"/>
    </source>
</evidence>
<dbReference type="InterPro" id="IPR050491">
    <property type="entry name" value="AmpC-like"/>
</dbReference>
<keyword evidence="3" id="KW-0378">Hydrolase</keyword>
<organism evidence="3 4">
    <name type="scientific">Pseudoxanthomonas helianthi</name>
    <dbReference type="NCBI Taxonomy" id="1453541"/>
    <lineage>
        <taxon>Bacteria</taxon>
        <taxon>Pseudomonadati</taxon>
        <taxon>Pseudomonadota</taxon>
        <taxon>Gammaproteobacteria</taxon>
        <taxon>Lysobacterales</taxon>
        <taxon>Lysobacteraceae</taxon>
        <taxon>Pseudoxanthomonas</taxon>
    </lineage>
</organism>
<dbReference type="Pfam" id="PF00144">
    <property type="entry name" value="Beta-lactamase"/>
    <property type="match status" value="1"/>
</dbReference>
<dbReference type="Proteomes" id="UP000673447">
    <property type="component" value="Unassembled WGS sequence"/>
</dbReference>
<dbReference type="InterPro" id="IPR012338">
    <property type="entry name" value="Beta-lactam/transpept-like"/>
</dbReference>
<reference evidence="3" key="1">
    <citation type="journal article" date="2016" name="Int. J. Syst. Evol. Microbiol.">
        <title>Pseudoxanthomonas helianthi sp. nov., isolated from roots of Jerusalem artichoke (Helianthus tuberosus).</title>
        <authorList>
            <person name="Kittiwongwattana C."/>
            <person name="Thawai C."/>
        </authorList>
    </citation>
    <scope>NUCLEOTIDE SEQUENCE</scope>
    <source>
        <strain evidence="3">110414</strain>
    </source>
</reference>
<dbReference type="InterPro" id="IPR001466">
    <property type="entry name" value="Beta-lactam-related"/>
</dbReference>
<keyword evidence="4" id="KW-1185">Reference proteome</keyword>
<dbReference type="PANTHER" id="PTHR46825:SF15">
    <property type="entry name" value="BETA-LACTAMASE-RELATED DOMAIN-CONTAINING PROTEIN"/>
    <property type="match status" value="1"/>
</dbReference>
<sequence length="530" mass="58161">MKCLVAALLLTFSIGVPRVAQAADEAPDAQAIDAAVRATIDRYKLPGIAVGVMEDGKVTFARGYGETVFGSGDPVTTKTLFKIASNSKAMTAAVLARLVQQGKLRWDDPVVKHLPGFAMHDPWVTRHMTVSDLLVHNSGLPEGGGDLMLWPEPNLFTRDDIVNGLRYIKPAYGFRAGYAYDNLLYVVAGQVAAAAGGASYEELLRREVFKPLALEGCRVGEFRLTDAGSVAQPHSRDGDKIVRTRGDAELVPEIASAPAGGIRCSLDDMLAWARNWLVPTDAQKQWLGDAQRAEMWKARTPMPVSQRQKRWDRTHYYAYAYGFRLADVDGEWTVSHTGTLGGMYSMMMLLPDRRSGFVFMINGDGSSARTVLGEALLKLFTAPEASLGVQGYADDLAKPPQPIAAAPAKAKLPDIARRKLVAAEALRDWLGTWRDPWFGEVRICATGKEVEWRSLKSPKMHGQIGRLDGRFLLVWDDEAVDENAWLDFARQGDVRTLRMAKFDPQGDFSSDYEDLALTRVGDCPTAKPGG</sequence>
<dbReference type="PANTHER" id="PTHR46825">
    <property type="entry name" value="D-ALANYL-D-ALANINE-CARBOXYPEPTIDASE/ENDOPEPTIDASE AMPH"/>
    <property type="match status" value="1"/>
</dbReference>
<reference evidence="3" key="2">
    <citation type="submission" date="2021-03" db="EMBL/GenBank/DDBJ databases">
        <authorList>
            <person name="Cao W."/>
        </authorList>
    </citation>
    <scope>NUCLEOTIDE SEQUENCE</scope>
    <source>
        <strain evidence="3">110414</strain>
    </source>
</reference>
<dbReference type="EMBL" id="JAGKTC010000003">
    <property type="protein sequence ID" value="MBP3985287.1"/>
    <property type="molecule type" value="Genomic_DNA"/>
</dbReference>
<feature type="domain" description="Beta-lactamase-related" evidence="2">
    <location>
        <begin position="32"/>
        <end position="369"/>
    </location>
</feature>
<accession>A0A940X526</accession>
<dbReference type="SUPFAM" id="SSF56601">
    <property type="entry name" value="beta-lactamase/transpeptidase-like"/>
    <property type="match status" value="1"/>
</dbReference>
<evidence type="ECO:0000313" key="4">
    <source>
        <dbReference type="Proteomes" id="UP000673447"/>
    </source>
</evidence>
<protein>
    <submittedName>
        <fullName evidence="3">Serine hydrolase</fullName>
    </submittedName>
</protein>
<dbReference type="RefSeq" id="WP_210537161.1">
    <property type="nucleotide sequence ID" value="NZ_JAGKTC010000003.1"/>
</dbReference>
<proteinExistence type="predicted"/>